<keyword evidence="4" id="KW-1185">Reference proteome</keyword>
<dbReference type="Proteomes" id="UP001564626">
    <property type="component" value="Unassembled WGS sequence"/>
</dbReference>
<accession>A0ABV4CRR8</accession>
<sequence>MSTTVEADGTEVTISHPDKVYFTERGETKLDLVRYYQAVAEPLLATLRGRPVLLERFPEGAGGKSFFQKRVPKSAPPWLRTTVVSTPNGTTSDALVAADLAHLLWAVNQGCLGFHVWPYHADTPEVADELRIDLDPSPGVRFPQVQEAAVRTGELLDELGVEAHLKTSGSRGLHVYVPLQPRWDSYQVRASAVALARELERRHPELITAQWWKEERGARVFVDFNQNAPHKTVFGAWCARPRAGAQVSTPIGWDELAEVAPESLTIATVPARLAERGDPWAGAPGRPQSLEPLLERSERDLASGLADAPWPPVYPKQPGEPPRVSPSRARRD</sequence>
<name>A0ABV4CRR8_9PSEU</name>
<organism evidence="3 4">
    <name type="scientific">Saccharopolyspora cebuensis</name>
    <dbReference type="NCBI Taxonomy" id="418759"/>
    <lineage>
        <taxon>Bacteria</taxon>
        <taxon>Bacillati</taxon>
        <taxon>Actinomycetota</taxon>
        <taxon>Actinomycetes</taxon>
        <taxon>Pseudonocardiales</taxon>
        <taxon>Pseudonocardiaceae</taxon>
        <taxon>Saccharopolyspora</taxon>
    </lineage>
</organism>
<feature type="compositionally biased region" description="Pro residues" evidence="1">
    <location>
        <begin position="309"/>
        <end position="324"/>
    </location>
</feature>
<feature type="domain" description="DNA ligase D polymerase" evidence="2">
    <location>
        <begin position="28"/>
        <end position="280"/>
    </location>
</feature>
<evidence type="ECO:0000313" key="3">
    <source>
        <dbReference type="EMBL" id="MEY8043233.1"/>
    </source>
</evidence>
<dbReference type="Gene3D" id="3.90.920.10">
    <property type="entry name" value="DNA primase, PRIM domain"/>
    <property type="match status" value="1"/>
</dbReference>
<evidence type="ECO:0000259" key="2">
    <source>
        <dbReference type="Pfam" id="PF21686"/>
    </source>
</evidence>
<dbReference type="EC" id="6.5.1.1" evidence="3"/>
<dbReference type="Pfam" id="PF21686">
    <property type="entry name" value="LigD_Prim-Pol"/>
    <property type="match status" value="1"/>
</dbReference>
<gene>
    <name evidence="3" type="primary">ligD</name>
    <name evidence="3" type="ORF">AB8O55_27810</name>
</gene>
<dbReference type="RefSeq" id="WP_345367995.1">
    <property type="nucleotide sequence ID" value="NZ_BAABII010000020.1"/>
</dbReference>
<comment type="caution">
    <text evidence="3">The sequence shown here is derived from an EMBL/GenBank/DDBJ whole genome shotgun (WGS) entry which is preliminary data.</text>
</comment>
<evidence type="ECO:0000313" key="4">
    <source>
        <dbReference type="Proteomes" id="UP001564626"/>
    </source>
</evidence>
<dbReference type="GO" id="GO:0003910">
    <property type="term" value="F:DNA ligase (ATP) activity"/>
    <property type="evidence" value="ECO:0007669"/>
    <property type="project" value="UniProtKB-EC"/>
</dbReference>
<protein>
    <submittedName>
        <fullName evidence="3">Non-homologous end-joining DNA ligase</fullName>
        <ecNumber evidence="3">6.5.1.1</ecNumber>
    </submittedName>
</protein>
<keyword evidence="3" id="KW-0436">Ligase</keyword>
<dbReference type="NCBIfam" id="TIGR02778">
    <property type="entry name" value="ligD_pol"/>
    <property type="match status" value="1"/>
</dbReference>
<dbReference type="EMBL" id="JBGEHV010000084">
    <property type="protein sequence ID" value="MEY8043233.1"/>
    <property type="molecule type" value="Genomic_DNA"/>
</dbReference>
<feature type="region of interest" description="Disordered" evidence="1">
    <location>
        <begin position="276"/>
        <end position="332"/>
    </location>
</feature>
<dbReference type="InterPro" id="IPR014145">
    <property type="entry name" value="LigD_pol_dom"/>
</dbReference>
<reference evidence="3 4" key="1">
    <citation type="submission" date="2024-08" db="EMBL/GenBank/DDBJ databases">
        <title>Genome mining of Saccharopolyspora cebuensis PGLac3 from Nigerian medicinal plant.</title>
        <authorList>
            <person name="Ezeobiora C.E."/>
            <person name="Igbokwe N.H."/>
            <person name="Amin D.H."/>
            <person name="Mendie U.E."/>
        </authorList>
    </citation>
    <scope>NUCLEOTIDE SEQUENCE [LARGE SCALE GENOMIC DNA]</scope>
    <source>
        <strain evidence="3 4">PGLac3</strain>
    </source>
</reference>
<evidence type="ECO:0000256" key="1">
    <source>
        <dbReference type="SAM" id="MobiDB-lite"/>
    </source>
</evidence>
<dbReference type="PANTHER" id="PTHR42705">
    <property type="entry name" value="BIFUNCTIONAL NON-HOMOLOGOUS END JOINING PROTEIN LIGD"/>
    <property type="match status" value="1"/>
</dbReference>
<dbReference type="InterPro" id="IPR052171">
    <property type="entry name" value="NHEJ_LigD"/>
</dbReference>
<proteinExistence type="predicted"/>
<dbReference type="PANTHER" id="PTHR42705:SF3">
    <property type="entry name" value="ATP-DEPENDENT DNA LIGASE"/>
    <property type="match status" value="1"/>
</dbReference>